<dbReference type="GO" id="GO:0052655">
    <property type="term" value="F:L-valine-2-oxoglutarate transaminase activity"/>
    <property type="evidence" value="ECO:0007669"/>
    <property type="project" value="RHEA"/>
</dbReference>
<dbReference type="AlphaFoldDB" id="D5BRY8"/>
<reference evidence="14 15" key="1">
    <citation type="journal article" date="2010" name="J. Bacteriol.">
        <title>Complete genome sequence of "Candidatus Puniceispirillum marinum" IMCC1322, a representative of the SAR116 clade in the Alphaproteobacteria.</title>
        <authorList>
            <person name="Oh H.M."/>
            <person name="Kwon K.K."/>
            <person name="Kang I."/>
            <person name="Kang S.G."/>
            <person name="Lee J.H."/>
            <person name="Kim S.J."/>
            <person name="Cho J.C."/>
        </authorList>
    </citation>
    <scope>NUCLEOTIDE SEQUENCE [LARGE SCALE GENOMIC DNA]</scope>
    <source>
        <strain evidence="14 15">IMCC1322</strain>
    </source>
</reference>
<dbReference type="eggNOG" id="COG0115">
    <property type="taxonomic scope" value="Bacteria"/>
</dbReference>
<dbReference type="InterPro" id="IPR001544">
    <property type="entry name" value="Aminotrans_IV"/>
</dbReference>
<evidence type="ECO:0000256" key="10">
    <source>
        <dbReference type="ARBA" id="ARBA00023304"/>
    </source>
</evidence>
<evidence type="ECO:0000313" key="14">
    <source>
        <dbReference type="EMBL" id="ADE39035.1"/>
    </source>
</evidence>
<dbReference type="KEGG" id="apb:SAR116_0792"/>
<evidence type="ECO:0000256" key="7">
    <source>
        <dbReference type="ARBA" id="ARBA00013053"/>
    </source>
</evidence>
<dbReference type="PANTHER" id="PTHR42743:SF11">
    <property type="entry name" value="AMINODEOXYCHORISMATE LYASE"/>
    <property type="match status" value="1"/>
</dbReference>
<dbReference type="FunFam" id="3.20.10.10:FF:000002">
    <property type="entry name" value="D-alanine aminotransferase"/>
    <property type="match status" value="1"/>
</dbReference>
<comment type="pathway">
    <text evidence="5">Amino-acid biosynthesis; L-leucine biosynthesis; L-leucine from 3-methyl-2-oxobutanoate: step 4/4.</text>
</comment>
<comment type="catalytic activity">
    <reaction evidence="13">
        <text>L-leucine + 2-oxoglutarate = 4-methyl-2-oxopentanoate + L-glutamate</text>
        <dbReference type="Rhea" id="RHEA:18321"/>
        <dbReference type="ChEBI" id="CHEBI:16810"/>
        <dbReference type="ChEBI" id="CHEBI:17865"/>
        <dbReference type="ChEBI" id="CHEBI:29985"/>
        <dbReference type="ChEBI" id="CHEBI:57427"/>
        <dbReference type="EC" id="2.6.1.42"/>
    </reaction>
</comment>
<dbReference type="GO" id="GO:0052654">
    <property type="term" value="F:L-leucine-2-oxoglutarate transaminase activity"/>
    <property type="evidence" value="ECO:0007669"/>
    <property type="project" value="RHEA"/>
</dbReference>
<keyword evidence="10" id="KW-0028">Amino-acid biosynthesis</keyword>
<evidence type="ECO:0000256" key="6">
    <source>
        <dbReference type="ARBA" id="ARBA00009320"/>
    </source>
</evidence>
<comment type="function">
    <text evidence="2">Acts on leucine, isoleucine and valine.</text>
</comment>
<dbReference type="SUPFAM" id="SSF56752">
    <property type="entry name" value="D-aminoacid aminotransferase-like PLP-dependent enzymes"/>
    <property type="match status" value="1"/>
</dbReference>
<evidence type="ECO:0000256" key="9">
    <source>
        <dbReference type="ARBA" id="ARBA00022898"/>
    </source>
</evidence>
<dbReference type="STRING" id="488538.SAR116_0792"/>
<evidence type="ECO:0000256" key="12">
    <source>
        <dbReference type="ARBA" id="ARBA00048798"/>
    </source>
</evidence>
<dbReference type="InterPro" id="IPR036038">
    <property type="entry name" value="Aminotransferase-like"/>
</dbReference>
<proteinExistence type="inferred from homology"/>
<dbReference type="Proteomes" id="UP000007460">
    <property type="component" value="Chromosome"/>
</dbReference>
<evidence type="ECO:0000256" key="4">
    <source>
        <dbReference type="ARBA" id="ARBA00004931"/>
    </source>
</evidence>
<dbReference type="InterPro" id="IPR043131">
    <property type="entry name" value="BCAT-like_N"/>
</dbReference>
<protein>
    <recommendedName>
        <fullName evidence="8">Probable branched-chain-amino-acid aminotransferase</fullName>
        <ecNumber evidence="7">2.6.1.42</ecNumber>
    </recommendedName>
</protein>
<evidence type="ECO:0000256" key="13">
    <source>
        <dbReference type="ARBA" id="ARBA00049229"/>
    </source>
</evidence>
<keyword evidence="15" id="KW-1185">Reference proteome</keyword>
<dbReference type="GO" id="GO:0052656">
    <property type="term" value="F:L-isoleucine-2-oxoglutarate transaminase activity"/>
    <property type="evidence" value="ECO:0007669"/>
    <property type="project" value="RHEA"/>
</dbReference>
<evidence type="ECO:0000256" key="11">
    <source>
        <dbReference type="ARBA" id="ARBA00048212"/>
    </source>
</evidence>
<name>D5BRY8_PUNMI</name>
<evidence type="ECO:0000256" key="8">
    <source>
        <dbReference type="ARBA" id="ARBA00014472"/>
    </source>
</evidence>
<gene>
    <name evidence="14" type="ordered locus">SAR116_0792</name>
</gene>
<accession>D5BRY8</accession>
<organism evidence="14 15">
    <name type="scientific">Puniceispirillum marinum (strain IMCC1322)</name>
    <dbReference type="NCBI Taxonomy" id="488538"/>
    <lineage>
        <taxon>Bacteria</taxon>
        <taxon>Pseudomonadati</taxon>
        <taxon>Pseudomonadota</taxon>
        <taxon>Alphaproteobacteria</taxon>
        <taxon>Candidatus Puniceispirillales</taxon>
        <taxon>Candidatus Puniceispirillaceae</taxon>
        <taxon>Candidatus Puniceispirillum</taxon>
    </lineage>
</organism>
<comment type="cofactor">
    <cofactor evidence="1">
        <name>pyridoxal 5'-phosphate</name>
        <dbReference type="ChEBI" id="CHEBI:597326"/>
    </cofactor>
</comment>
<evidence type="ECO:0000313" key="15">
    <source>
        <dbReference type="Proteomes" id="UP000007460"/>
    </source>
</evidence>
<dbReference type="EMBL" id="CP001751">
    <property type="protein sequence ID" value="ADE39035.1"/>
    <property type="molecule type" value="Genomic_DNA"/>
</dbReference>
<dbReference type="GO" id="GO:0008652">
    <property type="term" value="P:amino acid biosynthetic process"/>
    <property type="evidence" value="ECO:0007669"/>
    <property type="project" value="UniProtKB-ARBA"/>
</dbReference>
<evidence type="ECO:0000256" key="1">
    <source>
        <dbReference type="ARBA" id="ARBA00001933"/>
    </source>
</evidence>
<dbReference type="CDD" id="cd01558">
    <property type="entry name" value="D-AAT_like"/>
    <property type="match status" value="1"/>
</dbReference>
<dbReference type="RefSeq" id="WP_013045664.1">
    <property type="nucleotide sequence ID" value="NC_014010.1"/>
</dbReference>
<keyword evidence="14" id="KW-0808">Transferase</keyword>
<keyword evidence="14" id="KW-0032">Aminotransferase</keyword>
<evidence type="ECO:0000256" key="2">
    <source>
        <dbReference type="ARBA" id="ARBA00003109"/>
    </source>
</evidence>
<dbReference type="InterPro" id="IPR043132">
    <property type="entry name" value="BCAT-like_C"/>
</dbReference>
<dbReference type="OrthoDB" id="9805628at2"/>
<keyword evidence="9" id="KW-0663">Pyridoxal phosphate</keyword>
<comment type="pathway">
    <text evidence="3">Amino-acid biosynthesis; L-isoleucine biosynthesis; L-isoleucine from 2-oxobutanoate: step 4/4.</text>
</comment>
<dbReference type="InterPro" id="IPR050571">
    <property type="entry name" value="Class-IV_PLP-Dep_Aminotrnsfr"/>
</dbReference>
<sequence>MSGERIVFLNGKFVAEGNAKLSIFDRGLLFADAVYEGFGVIDRQIVDFEYHIHRLERSCGELAMVSPMDKDALFEMLMRLVSENDLVEGFLYLHVTRGEGDRSFFYNDSYKPNIFAFTQGAKFIADDPAPAVKVLTAPDLRWVRRDIKTTNLLAQVMAKQAAHEAGAYEALMIDEDGFITEAGSSSFFFIKDKTLIVRPVSNEILHGITRQTMLRVASEQGIAVEERIYKLDEALGADEAFLTAASIYVLPVSHIDDNMIADGTPGAFTQALRAGFLKTARAEFYQPS</sequence>
<comment type="catalytic activity">
    <reaction evidence="12">
        <text>L-isoleucine + 2-oxoglutarate = (S)-3-methyl-2-oxopentanoate + L-glutamate</text>
        <dbReference type="Rhea" id="RHEA:24801"/>
        <dbReference type="ChEBI" id="CHEBI:16810"/>
        <dbReference type="ChEBI" id="CHEBI:29985"/>
        <dbReference type="ChEBI" id="CHEBI:35146"/>
        <dbReference type="ChEBI" id="CHEBI:58045"/>
        <dbReference type="EC" id="2.6.1.42"/>
    </reaction>
</comment>
<dbReference type="HOGENOM" id="CLU_020844_4_1_5"/>
<dbReference type="EC" id="2.6.1.42" evidence="7"/>
<dbReference type="Gene3D" id="3.20.10.10">
    <property type="entry name" value="D-amino Acid Aminotransferase, subunit A, domain 2"/>
    <property type="match status" value="1"/>
</dbReference>
<dbReference type="Gene3D" id="3.30.470.10">
    <property type="match status" value="1"/>
</dbReference>
<dbReference type="GO" id="GO:0009082">
    <property type="term" value="P:branched-chain amino acid biosynthetic process"/>
    <property type="evidence" value="ECO:0007669"/>
    <property type="project" value="UniProtKB-KW"/>
</dbReference>
<keyword evidence="10" id="KW-0100">Branched-chain amino acid biosynthesis</keyword>
<comment type="pathway">
    <text evidence="4">Amino-acid biosynthesis; L-valine biosynthesis; L-valine from pyruvate: step 4/4.</text>
</comment>
<evidence type="ECO:0000256" key="3">
    <source>
        <dbReference type="ARBA" id="ARBA00004824"/>
    </source>
</evidence>
<comment type="similarity">
    <text evidence="6">Belongs to the class-IV pyridoxal-phosphate-dependent aminotransferase family.</text>
</comment>
<evidence type="ECO:0000256" key="5">
    <source>
        <dbReference type="ARBA" id="ARBA00005072"/>
    </source>
</evidence>
<dbReference type="PANTHER" id="PTHR42743">
    <property type="entry name" value="AMINO-ACID AMINOTRANSFERASE"/>
    <property type="match status" value="1"/>
</dbReference>
<comment type="catalytic activity">
    <reaction evidence="11">
        <text>L-valine + 2-oxoglutarate = 3-methyl-2-oxobutanoate + L-glutamate</text>
        <dbReference type="Rhea" id="RHEA:24813"/>
        <dbReference type="ChEBI" id="CHEBI:11851"/>
        <dbReference type="ChEBI" id="CHEBI:16810"/>
        <dbReference type="ChEBI" id="CHEBI:29985"/>
        <dbReference type="ChEBI" id="CHEBI:57762"/>
        <dbReference type="EC" id="2.6.1.42"/>
    </reaction>
</comment>
<dbReference type="Pfam" id="PF01063">
    <property type="entry name" value="Aminotran_4"/>
    <property type="match status" value="1"/>
</dbReference>
<dbReference type="GO" id="GO:0005829">
    <property type="term" value="C:cytosol"/>
    <property type="evidence" value="ECO:0007669"/>
    <property type="project" value="TreeGrafter"/>
</dbReference>